<gene>
    <name evidence="1" type="ORF">STAS_10635</name>
</gene>
<dbReference type="GO" id="GO:0016787">
    <property type="term" value="F:hydrolase activity"/>
    <property type="evidence" value="ECO:0007669"/>
    <property type="project" value="UniProtKB-KW"/>
</dbReference>
<evidence type="ECO:0000313" key="1">
    <source>
        <dbReference type="EMBL" id="GER34410.1"/>
    </source>
</evidence>
<keyword evidence="2" id="KW-1185">Reference proteome</keyword>
<dbReference type="Proteomes" id="UP000325081">
    <property type="component" value="Unassembled WGS sequence"/>
</dbReference>
<name>A0A5A7PNP8_STRAF</name>
<reference evidence="2" key="1">
    <citation type="journal article" date="2019" name="Curr. Biol.">
        <title>Genome Sequence of Striga asiatica Provides Insight into the Evolution of Plant Parasitism.</title>
        <authorList>
            <person name="Yoshida S."/>
            <person name="Kim S."/>
            <person name="Wafula E.K."/>
            <person name="Tanskanen J."/>
            <person name="Kim Y.M."/>
            <person name="Honaas L."/>
            <person name="Yang Z."/>
            <person name="Spallek T."/>
            <person name="Conn C.E."/>
            <person name="Ichihashi Y."/>
            <person name="Cheong K."/>
            <person name="Cui S."/>
            <person name="Der J.P."/>
            <person name="Gundlach H."/>
            <person name="Jiao Y."/>
            <person name="Hori C."/>
            <person name="Ishida J.K."/>
            <person name="Kasahara H."/>
            <person name="Kiba T."/>
            <person name="Kim M.S."/>
            <person name="Koo N."/>
            <person name="Laohavisit A."/>
            <person name="Lee Y.H."/>
            <person name="Lumba S."/>
            <person name="McCourt P."/>
            <person name="Mortimer J.C."/>
            <person name="Mutuku J.M."/>
            <person name="Nomura T."/>
            <person name="Sasaki-Sekimoto Y."/>
            <person name="Seto Y."/>
            <person name="Wang Y."/>
            <person name="Wakatake T."/>
            <person name="Sakakibara H."/>
            <person name="Demura T."/>
            <person name="Yamaguchi S."/>
            <person name="Yoneyama K."/>
            <person name="Manabe R.I."/>
            <person name="Nelson D.C."/>
            <person name="Schulman A.H."/>
            <person name="Timko M.P."/>
            <person name="dePamphilis C.W."/>
            <person name="Choi D."/>
            <person name="Shirasu K."/>
        </authorList>
    </citation>
    <scope>NUCLEOTIDE SEQUENCE [LARGE SCALE GENOMIC DNA]</scope>
    <source>
        <strain evidence="2">cv. UVA1</strain>
    </source>
</reference>
<organism evidence="1 2">
    <name type="scientific">Striga asiatica</name>
    <name type="common">Asiatic witchweed</name>
    <name type="synonym">Buchnera asiatica</name>
    <dbReference type="NCBI Taxonomy" id="4170"/>
    <lineage>
        <taxon>Eukaryota</taxon>
        <taxon>Viridiplantae</taxon>
        <taxon>Streptophyta</taxon>
        <taxon>Embryophyta</taxon>
        <taxon>Tracheophyta</taxon>
        <taxon>Spermatophyta</taxon>
        <taxon>Magnoliopsida</taxon>
        <taxon>eudicotyledons</taxon>
        <taxon>Gunneridae</taxon>
        <taxon>Pentapetalae</taxon>
        <taxon>asterids</taxon>
        <taxon>lamiids</taxon>
        <taxon>Lamiales</taxon>
        <taxon>Orobanchaceae</taxon>
        <taxon>Buchnereae</taxon>
        <taxon>Striga</taxon>
    </lineage>
</organism>
<evidence type="ECO:0000313" key="2">
    <source>
        <dbReference type="Proteomes" id="UP000325081"/>
    </source>
</evidence>
<proteinExistence type="predicted"/>
<accession>A0A5A7PNP8</accession>
<sequence>LQSPYLRNIPWGQSGVGGLTTQRTGSDGRCCYCCWHRSTEGGGQDARSRALFDGNYCGSRRPSAGEPNLLYRNYSQPMNSHHLSIHRINSYMKIDKFQQLTDETKCQKNTSQYNYNHLPNATMPKTFLLKFRHQ</sequence>
<feature type="non-terminal residue" evidence="1">
    <location>
        <position position="1"/>
    </location>
</feature>
<keyword evidence="1" id="KW-0378">Hydrolase</keyword>
<dbReference type="AlphaFoldDB" id="A0A5A7PNP8"/>
<dbReference type="EMBL" id="BKCP01004883">
    <property type="protein sequence ID" value="GER34410.1"/>
    <property type="molecule type" value="Genomic_DNA"/>
</dbReference>
<protein>
    <submittedName>
        <fullName evidence="1">Sucrose-6F-phosphate phosphohydrolase 2</fullName>
    </submittedName>
</protein>
<comment type="caution">
    <text evidence="1">The sequence shown here is derived from an EMBL/GenBank/DDBJ whole genome shotgun (WGS) entry which is preliminary data.</text>
</comment>